<evidence type="ECO:0000313" key="2">
    <source>
        <dbReference type="Proteomes" id="UP000809621"/>
    </source>
</evidence>
<dbReference type="RefSeq" id="WP_205156604.1">
    <property type="nucleotide sequence ID" value="NZ_JAFEUM010000001.1"/>
</dbReference>
<proteinExistence type="predicted"/>
<dbReference type="Proteomes" id="UP000809621">
    <property type="component" value="Unassembled WGS sequence"/>
</dbReference>
<name>A0ABS2HD79_9VIBR</name>
<reference evidence="1 2" key="1">
    <citation type="submission" date="2021-02" db="EMBL/GenBank/DDBJ databases">
        <authorList>
            <person name="Park J.-S."/>
        </authorList>
    </citation>
    <scope>NUCLEOTIDE SEQUENCE [LARGE SCALE GENOMIC DNA]</scope>
    <source>
        <strain evidence="1 2">188UL20-2</strain>
    </source>
</reference>
<dbReference type="EMBL" id="JAFEUM010000001">
    <property type="protein sequence ID" value="MBM7034954.1"/>
    <property type="molecule type" value="Genomic_DNA"/>
</dbReference>
<comment type="caution">
    <text evidence="1">The sequence shown here is derived from an EMBL/GenBank/DDBJ whole genome shotgun (WGS) entry which is preliminary data.</text>
</comment>
<sequence length="222" mass="23827">MNNTLIKTDAMSAFQTWYLVDIDARIELVAKSFLHHEVCDDVTMAKIRNDIEIFVSKTLPMPGPTGESNELYTQGRGVALIGDFTAHGDSLSVLVHVVIALMTGNTALVATDSEALSGRLNTVGLDFPQGVLQVVSIEEWMQLCDENIAVVTLVGEQAPTAETASLLAGNIGAITAIIEDTGHLDSSLLNDPRLSFRYITECTRTINVTAVGGNATLLELSH</sequence>
<evidence type="ECO:0000313" key="1">
    <source>
        <dbReference type="EMBL" id="MBM7034954.1"/>
    </source>
</evidence>
<accession>A0ABS2HD79</accession>
<protein>
    <recommendedName>
        <fullName evidence="3">1-pyrroline-5-carboxylate dehydrogenase</fullName>
    </recommendedName>
</protein>
<evidence type="ECO:0008006" key="3">
    <source>
        <dbReference type="Google" id="ProtNLM"/>
    </source>
</evidence>
<organism evidence="1 2">
    <name type="scientific">Vibrio ulleungensis</name>
    <dbReference type="NCBI Taxonomy" id="2807619"/>
    <lineage>
        <taxon>Bacteria</taxon>
        <taxon>Pseudomonadati</taxon>
        <taxon>Pseudomonadota</taxon>
        <taxon>Gammaproteobacteria</taxon>
        <taxon>Vibrionales</taxon>
        <taxon>Vibrionaceae</taxon>
        <taxon>Vibrio</taxon>
    </lineage>
</organism>
<keyword evidence="2" id="KW-1185">Reference proteome</keyword>
<gene>
    <name evidence="1" type="ORF">JQC93_00935</name>
</gene>